<evidence type="ECO:0000313" key="2">
    <source>
        <dbReference type="Proteomes" id="UP001208570"/>
    </source>
</evidence>
<organism evidence="1 2">
    <name type="scientific">Paralvinella palmiformis</name>
    <dbReference type="NCBI Taxonomy" id="53620"/>
    <lineage>
        <taxon>Eukaryota</taxon>
        <taxon>Metazoa</taxon>
        <taxon>Spiralia</taxon>
        <taxon>Lophotrochozoa</taxon>
        <taxon>Annelida</taxon>
        <taxon>Polychaeta</taxon>
        <taxon>Sedentaria</taxon>
        <taxon>Canalipalpata</taxon>
        <taxon>Terebellida</taxon>
        <taxon>Terebelliformia</taxon>
        <taxon>Alvinellidae</taxon>
        <taxon>Paralvinella</taxon>
    </lineage>
</organism>
<protein>
    <submittedName>
        <fullName evidence="1">Uncharacterized protein</fullName>
    </submittedName>
</protein>
<dbReference type="Proteomes" id="UP001208570">
    <property type="component" value="Unassembled WGS sequence"/>
</dbReference>
<comment type="caution">
    <text evidence="1">The sequence shown here is derived from an EMBL/GenBank/DDBJ whole genome shotgun (WGS) entry which is preliminary data.</text>
</comment>
<dbReference type="EMBL" id="JAODUP010000110">
    <property type="protein sequence ID" value="KAK2161756.1"/>
    <property type="molecule type" value="Genomic_DNA"/>
</dbReference>
<dbReference type="AlphaFoldDB" id="A0AAD9NB67"/>
<accession>A0AAD9NB67</accession>
<sequence>MGVIHPNQITAYYRKQPTELVKSYKYPGVVIGDQLHFISHIKYIKEKLTSRLNMLKIIDNTSKGVSTSMILSLHRALIKTVLTYSTPVLLMASTSAIGQIDIIQRAPLLFSLGIPRPIPTALIYTEAGEPHIKAEIKRTIINYIIRVTARPQPTLIMRSRRIVEFPPVTWPLKAAGFQEDFPISLIHPHLVLSKPPLLLPPFDVYIYRDHSNKDDPIATLTPWLYFSSYRNTPLRPPETAHQVWDEAEHLKQLTSQIIFHWMPSHVAISATKKLINFPILPQPLTLSIYVSTPSEL</sequence>
<gene>
    <name evidence="1" type="ORF">LSH36_110g03019</name>
</gene>
<keyword evidence="2" id="KW-1185">Reference proteome</keyword>
<reference evidence="1" key="1">
    <citation type="journal article" date="2023" name="Mol. Biol. Evol.">
        <title>Third-Generation Sequencing Reveals the Adaptive Role of the Epigenome in Three Deep-Sea Polychaetes.</title>
        <authorList>
            <person name="Perez M."/>
            <person name="Aroh O."/>
            <person name="Sun Y."/>
            <person name="Lan Y."/>
            <person name="Juniper S.K."/>
            <person name="Young C.R."/>
            <person name="Angers B."/>
            <person name="Qian P.Y."/>
        </authorList>
    </citation>
    <scope>NUCLEOTIDE SEQUENCE</scope>
    <source>
        <strain evidence="1">P08H-3</strain>
    </source>
</reference>
<name>A0AAD9NB67_9ANNE</name>
<proteinExistence type="predicted"/>
<evidence type="ECO:0000313" key="1">
    <source>
        <dbReference type="EMBL" id="KAK2161756.1"/>
    </source>
</evidence>